<proteinExistence type="predicted"/>
<reference evidence="1" key="1">
    <citation type="submission" date="2018-03" db="EMBL/GenBank/DDBJ databases">
        <authorList>
            <person name="Guldener U."/>
        </authorList>
    </citation>
    <scope>NUCLEOTIDE SEQUENCE</scope>
</reference>
<dbReference type="Proteomes" id="UP001187682">
    <property type="component" value="Unassembled WGS sequence"/>
</dbReference>
<evidence type="ECO:0000313" key="1">
    <source>
        <dbReference type="EMBL" id="SPO07803.1"/>
    </source>
</evidence>
<comment type="caution">
    <text evidence="1">The sequence shown here is derived from an EMBL/GenBank/DDBJ whole genome shotgun (WGS) entry which is preliminary data.</text>
</comment>
<organism evidence="1 2">
    <name type="scientific">Cephalotrichum gorgonifer</name>
    <dbReference type="NCBI Taxonomy" id="2041049"/>
    <lineage>
        <taxon>Eukaryota</taxon>
        <taxon>Fungi</taxon>
        <taxon>Dikarya</taxon>
        <taxon>Ascomycota</taxon>
        <taxon>Pezizomycotina</taxon>
        <taxon>Sordariomycetes</taxon>
        <taxon>Hypocreomycetidae</taxon>
        <taxon>Microascales</taxon>
        <taxon>Microascaceae</taxon>
        <taxon>Cephalotrichum</taxon>
    </lineage>
</organism>
<name>A0AAE8N925_9PEZI</name>
<keyword evidence="2" id="KW-1185">Reference proteome</keyword>
<gene>
    <name evidence="1" type="ORF">DNG_10498</name>
</gene>
<sequence>MSPAIENLI</sequence>
<dbReference type="EMBL" id="ONZQ02000037">
    <property type="protein sequence ID" value="SPO07803.1"/>
    <property type="molecule type" value="Genomic_DNA"/>
</dbReference>
<evidence type="ECO:0000313" key="2">
    <source>
        <dbReference type="Proteomes" id="UP001187682"/>
    </source>
</evidence>
<protein>
    <submittedName>
        <fullName evidence="1">Uncharacterized protein</fullName>
    </submittedName>
</protein>
<accession>A0AAE8N925</accession>